<proteinExistence type="predicted"/>
<feature type="compositionally biased region" description="Basic and acidic residues" evidence="1">
    <location>
        <begin position="101"/>
        <end position="114"/>
    </location>
</feature>
<reference evidence="2" key="1">
    <citation type="submission" date="2014-05" db="EMBL/GenBank/DDBJ databases">
        <authorList>
            <person name="Chronopoulou M."/>
        </authorList>
    </citation>
    <scope>NUCLEOTIDE SEQUENCE</scope>
    <source>
        <tissue evidence="2">Whole organism</tissue>
    </source>
</reference>
<organism evidence="2">
    <name type="scientific">Lepeophtheirus salmonis</name>
    <name type="common">Salmon louse</name>
    <name type="synonym">Caligus salmonis</name>
    <dbReference type="NCBI Taxonomy" id="72036"/>
    <lineage>
        <taxon>Eukaryota</taxon>
        <taxon>Metazoa</taxon>
        <taxon>Ecdysozoa</taxon>
        <taxon>Arthropoda</taxon>
        <taxon>Crustacea</taxon>
        <taxon>Multicrustacea</taxon>
        <taxon>Hexanauplia</taxon>
        <taxon>Copepoda</taxon>
        <taxon>Siphonostomatoida</taxon>
        <taxon>Caligidae</taxon>
        <taxon>Lepeophtheirus</taxon>
    </lineage>
</organism>
<dbReference type="AlphaFoldDB" id="A0A0K2U3H6"/>
<feature type="region of interest" description="Disordered" evidence="1">
    <location>
        <begin position="79"/>
        <end position="114"/>
    </location>
</feature>
<dbReference type="EMBL" id="HACA01015116">
    <property type="protein sequence ID" value="CDW32477.1"/>
    <property type="molecule type" value="Transcribed_RNA"/>
</dbReference>
<evidence type="ECO:0000256" key="1">
    <source>
        <dbReference type="SAM" id="MobiDB-lite"/>
    </source>
</evidence>
<evidence type="ECO:0000313" key="2">
    <source>
        <dbReference type="EMBL" id="CDW32477.1"/>
    </source>
</evidence>
<sequence length="134" mass="15304">MVVSSKITKTFRRAYIGNSNKYEEKSSSNTFGNCLKKVIETQSLKENTTNKPLKAHPMSSFTLNKMIKFYQDKKESKLTESSKVSGLKNIKHRSSNISSHLTRDSSVGDKDRNKRNFSYVPMAEMIMKLENTTP</sequence>
<dbReference type="OrthoDB" id="1684416at2759"/>
<name>A0A0K2U3H6_LEPSM</name>
<protein>
    <submittedName>
        <fullName evidence="2">Uncharacterized protein</fullName>
    </submittedName>
</protein>
<accession>A0A0K2U3H6</accession>